<comment type="caution">
    <text evidence="3">The sequence shown here is derived from an EMBL/GenBank/DDBJ whole genome shotgun (WGS) entry which is preliminary data.</text>
</comment>
<evidence type="ECO:0000256" key="1">
    <source>
        <dbReference type="SAM" id="MobiDB-lite"/>
    </source>
</evidence>
<feature type="region of interest" description="Disordered" evidence="1">
    <location>
        <begin position="314"/>
        <end position="340"/>
    </location>
</feature>
<dbReference type="PANTHER" id="PTHR43245">
    <property type="entry name" value="BIFUNCTIONAL POLYMYXIN RESISTANCE PROTEIN ARNA"/>
    <property type="match status" value="1"/>
</dbReference>
<gene>
    <name evidence="3" type="ORF">O4J56_21625</name>
</gene>
<dbReference type="Pfam" id="PF01370">
    <property type="entry name" value="Epimerase"/>
    <property type="match status" value="1"/>
</dbReference>
<sequence>MTPAADGGTVVVLGATGWVGRHVVAACAARGRPVLAVARGPAEHMRGHPFHPMDLAAAGPGEVGALLRGADARVVVNAVDAANARDGWDRSEEDLRAANVGAVRTLLEAAADQPRPPRLVHLGTLHEYGPAAPGTAVDERTPPRPANAYARSRLAGSREALAAAREGRADAVVLRLANVCGPHPSPASFPGLLLRLFREAAAGGRPALRVADARRDFVDVRDVAEAVLRAAEVREASGHAVNIGGGRAVPITEAVALMAAVAGLPRGAVAEEPAPVAGLGGDWSLADVRLAGTLLGWRPRTTLEESLRAMWRAQTAPVPGGARPPAPVRPELTHPPRRPG</sequence>
<accession>A0ABT4UA44</accession>
<proteinExistence type="predicted"/>
<dbReference type="CDD" id="cd08946">
    <property type="entry name" value="SDR_e"/>
    <property type="match status" value="1"/>
</dbReference>
<dbReference type="Gene3D" id="3.40.50.720">
    <property type="entry name" value="NAD(P)-binding Rossmann-like Domain"/>
    <property type="match status" value="1"/>
</dbReference>
<dbReference type="InterPro" id="IPR050177">
    <property type="entry name" value="Lipid_A_modif_metabolic_enz"/>
</dbReference>
<evidence type="ECO:0000313" key="3">
    <source>
        <dbReference type="EMBL" id="MDA2813260.1"/>
    </source>
</evidence>
<keyword evidence="4" id="KW-1185">Reference proteome</keyword>
<dbReference type="Proteomes" id="UP001527866">
    <property type="component" value="Unassembled WGS sequence"/>
</dbReference>
<evidence type="ECO:0000259" key="2">
    <source>
        <dbReference type="Pfam" id="PF01370"/>
    </source>
</evidence>
<dbReference type="InterPro" id="IPR036291">
    <property type="entry name" value="NAD(P)-bd_dom_sf"/>
</dbReference>
<dbReference type="RefSeq" id="WP_270688158.1">
    <property type="nucleotide sequence ID" value="NZ_JAQFWQ010000072.1"/>
</dbReference>
<name>A0ABT4UA44_9ACTN</name>
<evidence type="ECO:0000313" key="4">
    <source>
        <dbReference type="Proteomes" id="UP001527866"/>
    </source>
</evidence>
<dbReference type="InterPro" id="IPR001509">
    <property type="entry name" value="Epimerase_deHydtase"/>
</dbReference>
<protein>
    <submittedName>
        <fullName evidence="3">NAD(P)-dependent oxidoreductase</fullName>
    </submittedName>
</protein>
<dbReference type="PANTHER" id="PTHR43245:SF13">
    <property type="entry name" value="UDP-D-APIOSE_UDP-D-XYLOSE SYNTHASE 2"/>
    <property type="match status" value="1"/>
</dbReference>
<reference evidence="3 4" key="1">
    <citation type="submission" date="2023-01" db="EMBL/GenBank/DDBJ databases">
        <title>Draft genome sequence of Nocardiopsis sp. RSe5-2 isolated from halophytes.</title>
        <authorList>
            <person name="Duangmal K."/>
            <person name="Chantavorakit T."/>
        </authorList>
    </citation>
    <scope>NUCLEOTIDE SEQUENCE [LARGE SCALE GENOMIC DNA]</scope>
    <source>
        <strain evidence="3 4">RSe5-2</strain>
    </source>
</reference>
<dbReference type="EMBL" id="JAQFWQ010000072">
    <property type="protein sequence ID" value="MDA2813260.1"/>
    <property type="molecule type" value="Genomic_DNA"/>
</dbReference>
<dbReference type="SUPFAM" id="SSF51735">
    <property type="entry name" value="NAD(P)-binding Rossmann-fold domains"/>
    <property type="match status" value="1"/>
</dbReference>
<feature type="domain" description="NAD-dependent epimerase/dehydratase" evidence="2">
    <location>
        <begin position="10"/>
        <end position="244"/>
    </location>
</feature>
<organism evidence="3 4">
    <name type="scientific">Nocardiopsis endophytica</name>
    <dbReference type="NCBI Taxonomy" id="3018445"/>
    <lineage>
        <taxon>Bacteria</taxon>
        <taxon>Bacillati</taxon>
        <taxon>Actinomycetota</taxon>
        <taxon>Actinomycetes</taxon>
        <taxon>Streptosporangiales</taxon>
        <taxon>Nocardiopsidaceae</taxon>
        <taxon>Nocardiopsis</taxon>
    </lineage>
</organism>